<keyword evidence="2" id="KW-0808">Transferase</keyword>
<keyword evidence="3" id="KW-1185">Reference proteome</keyword>
<dbReference type="Gene3D" id="3.40.630.30">
    <property type="match status" value="1"/>
</dbReference>
<dbReference type="GO" id="GO:0016747">
    <property type="term" value="F:acyltransferase activity, transferring groups other than amino-acyl groups"/>
    <property type="evidence" value="ECO:0007669"/>
    <property type="project" value="InterPro"/>
</dbReference>
<dbReference type="Pfam" id="PF13302">
    <property type="entry name" value="Acetyltransf_3"/>
    <property type="match status" value="1"/>
</dbReference>
<dbReference type="AlphaFoldDB" id="A0A559M4T7"/>
<dbReference type="Proteomes" id="UP000315522">
    <property type="component" value="Unassembled WGS sequence"/>
</dbReference>
<dbReference type="InterPro" id="IPR000182">
    <property type="entry name" value="GNAT_dom"/>
</dbReference>
<gene>
    <name evidence="2" type="primary">speG</name>
    <name evidence="2" type="ORF">LAWI1_G006021</name>
</gene>
<dbReference type="PANTHER" id="PTHR43415:SF3">
    <property type="entry name" value="GNAT-FAMILY ACETYLTRANSFERASE"/>
    <property type="match status" value="1"/>
</dbReference>
<accession>A0A559M4T7</accession>
<sequence>MADAFHSARLTYRAIEENEEDTAFIHSIRLDSAARANSETVMFKPVNKASSAKYAARWRDENLISVLICLEVTSAKEGAEVSMPATKPIGMMNLYPGLEPGHEQHRNANISIKVAADYQGKGYGSEAIKWILSWAFKFGGLHRVGISCFSHNTGARRLYESLGFEYEGTMRESFWYDGAWQDEVCLSMLEHEWRKIVQEEKN</sequence>
<dbReference type="InterPro" id="IPR016181">
    <property type="entry name" value="Acyl_CoA_acyltransferase"/>
</dbReference>
<evidence type="ECO:0000313" key="3">
    <source>
        <dbReference type="Proteomes" id="UP000315522"/>
    </source>
</evidence>
<feature type="domain" description="N-acetyltransferase" evidence="1">
    <location>
        <begin position="10"/>
        <end position="191"/>
    </location>
</feature>
<name>A0A559M4T7_9HELO</name>
<dbReference type="SUPFAM" id="SSF55729">
    <property type="entry name" value="Acyl-CoA N-acyltransferases (Nat)"/>
    <property type="match status" value="1"/>
</dbReference>
<evidence type="ECO:0000313" key="2">
    <source>
        <dbReference type="EMBL" id="TVY87971.1"/>
    </source>
</evidence>
<protein>
    <submittedName>
        <fullName evidence="2">Spermidine N(1)-acetyltransferase</fullName>
    </submittedName>
</protein>
<comment type="caution">
    <text evidence="2">The sequence shown here is derived from an EMBL/GenBank/DDBJ whole genome shotgun (WGS) entry which is preliminary data.</text>
</comment>
<proteinExistence type="predicted"/>
<dbReference type="PANTHER" id="PTHR43415">
    <property type="entry name" value="SPERMIDINE N(1)-ACETYLTRANSFERASE"/>
    <property type="match status" value="1"/>
</dbReference>
<dbReference type="EMBL" id="QGML01002024">
    <property type="protein sequence ID" value="TVY87971.1"/>
    <property type="molecule type" value="Genomic_DNA"/>
</dbReference>
<dbReference type="PROSITE" id="PS51186">
    <property type="entry name" value="GNAT"/>
    <property type="match status" value="1"/>
</dbReference>
<organism evidence="2 3">
    <name type="scientific">Lachnellula willkommii</name>
    <dbReference type="NCBI Taxonomy" id="215461"/>
    <lineage>
        <taxon>Eukaryota</taxon>
        <taxon>Fungi</taxon>
        <taxon>Dikarya</taxon>
        <taxon>Ascomycota</taxon>
        <taxon>Pezizomycotina</taxon>
        <taxon>Leotiomycetes</taxon>
        <taxon>Helotiales</taxon>
        <taxon>Lachnaceae</taxon>
        <taxon>Lachnellula</taxon>
    </lineage>
</organism>
<evidence type="ECO:0000259" key="1">
    <source>
        <dbReference type="PROSITE" id="PS51186"/>
    </source>
</evidence>
<dbReference type="CDD" id="cd04301">
    <property type="entry name" value="NAT_SF"/>
    <property type="match status" value="1"/>
</dbReference>
<reference evidence="2 3" key="1">
    <citation type="submission" date="2018-05" db="EMBL/GenBank/DDBJ databases">
        <title>Genome sequencing and assembly of the regulated plant pathogen Lachnellula willkommii and related sister species for the development of diagnostic species identification markers.</title>
        <authorList>
            <person name="Giroux E."/>
            <person name="Bilodeau G."/>
        </authorList>
    </citation>
    <scope>NUCLEOTIDE SEQUENCE [LARGE SCALE GENOMIC DNA]</scope>
    <source>
        <strain evidence="2 3">CBS 172.35</strain>
    </source>
</reference>